<dbReference type="GO" id="GO:0016887">
    <property type="term" value="F:ATP hydrolysis activity"/>
    <property type="evidence" value="ECO:0007669"/>
    <property type="project" value="InterPro"/>
</dbReference>
<sequence length="191" mass="20793">MLALTAYSVLKGKKAVKKKTNITLRKNQHLLLKGPNGIGKSTLLENIALGTPVGADITAGVKVGYYRQDFSTLDFDQTVYKALEKAMANTGKPDEERLRATAAGFLLTADLMHTKIGNLSEGQKGLVAFASLVLTRPGLLLLDEPTNHINFRHLPIIAKALDQYAGAMVLVSHVPEFVSQIRIDDILDLDK</sequence>
<evidence type="ECO:0000313" key="6">
    <source>
        <dbReference type="Proteomes" id="UP000179014"/>
    </source>
</evidence>
<accession>A0A1F6BW06</accession>
<dbReference type="EMBL" id="MFKN01000019">
    <property type="protein sequence ID" value="OGG41008.1"/>
    <property type="molecule type" value="Genomic_DNA"/>
</dbReference>
<dbReference type="InterPro" id="IPR050611">
    <property type="entry name" value="ABCF"/>
</dbReference>
<dbReference type="Gene3D" id="3.40.50.300">
    <property type="entry name" value="P-loop containing nucleotide triphosphate hydrolases"/>
    <property type="match status" value="1"/>
</dbReference>
<gene>
    <name evidence="5" type="ORF">A2118_01855</name>
</gene>
<evidence type="ECO:0000259" key="4">
    <source>
        <dbReference type="SMART" id="SM00382"/>
    </source>
</evidence>
<evidence type="ECO:0000256" key="3">
    <source>
        <dbReference type="ARBA" id="ARBA00022840"/>
    </source>
</evidence>
<keyword evidence="2" id="KW-0547">Nucleotide-binding</keyword>
<evidence type="ECO:0000256" key="2">
    <source>
        <dbReference type="ARBA" id="ARBA00022741"/>
    </source>
</evidence>
<dbReference type="GO" id="GO:0005524">
    <property type="term" value="F:ATP binding"/>
    <property type="evidence" value="ECO:0007669"/>
    <property type="project" value="UniProtKB-KW"/>
</dbReference>
<dbReference type="Proteomes" id="UP000179014">
    <property type="component" value="Unassembled WGS sequence"/>
</dbReference>
<dbReference type="SMART" id="SM00382">
    <property type="entry name" value="AAA"/>
    <property type="match status" value="1"/>
</dbReference>
<reference evidence="5 6" key="1">
    <citation type="journal article" date="2016" name="Nat. Commun.">
        <title>Thousands of microbial genomes shed light on interconnected biogeochemical processes in an aquifer system.</title>
        <authorList>
            <person name="Anantharaman K."/>
            <person name="Brown C.T."/>
            <person name="Hug L.A."/>
            <person name="Sharon I."/>
            <person name="Castelle C.J."/>
            <person name="Probst A.J."/>
            <person name="Thomas B.C."/>
            <person name="Singh A."/>
            <person name="Wilkins M.J."/>
            <person name="Karaoz U."/>
            <person name="Brodie E.L."/>
            <person name="Williams K.H."/>
            <person name="Hubbard S.S."/>
            <person name="Banfield J.F."/>
        </authorList>
    </citation>
    <scope>NUCLEOTIDE SEQUENCE [LARGE SCALE GENOMIC DNA]</scope>
</reference>
<dbReference type="AlphaFoldDB" id="A0A1F6BW06"/>
<evidence type="ECO:0000256" key="1">
    <source>
        <dbReference type="ARBA" id="ARBA00022737"/>
    </source>
</evidence>
<keyword evidence="1" id="KW-0677">Repeat</keyword>
<comment type="caution">
    <text evidence="5">The sequence shown here is derived from an EMBL/GenBank/DDBJ whole genome shotgun (WGS) entry which is preliminary data.</text>
</comment>
<dbReference type="PANTHER" id="PTHR19211:SF14">
    <property type="entry name" value="ATP-BINDING CASSETTE SUB-FAMILY F MEMBER 1"/>
    <property type="match status" value="1"/>
</dbReference>
<name>A0A1F6BW06_9BACT</name>
<keyword evidence="3" id="KW-0067">ATP-binding</keyword>
<evidence type="ECO:0000313" key="5">
    <source>
        <dbReference type="EMBL" id="OGG41008.1"/>
    </source>
</evidence>
<feature type="domain" description="AAA+ ATPase" evidence="4">
    <location>
        <begin position="26"/>
        <end position="187"/>
    </location>
</feature>
<dbReference type="PANTHER" id="PTHR19211">
    <property type="entry name" value="ATP-BINDING TRANSPORT PROTEIN-RELATED"/>
    <property type="match status" value="1"/>
</dbReference>
<proteinExistence type="predicted"/>
<organism evidence="5 6">
    <name type="scientific">Candidatus Kaiserbacteria bacterium GWA2_50_9</name>
    <dbReference type="NCBI Taxonomy" id="1798474"/>
    <lineage>
        <taxon>Bacteria</taxon>
        <taxon>Candidatus Kaiseribacteriota</taxon>
    </lineage>
</organism>
<dbReference type="Pfam" id="PF00005">
    <property type="entry name" value="ABC_tran"/>
    <property type="match status" value="1"/>
</dbReference>
<protein>
    <recommendedName>
        <fullName evidence="4">AAA+ ATPase domain-containing protein</fullName>
    </recommendedName>
</protein>
<dbReference type="STRING" id="1798474.A2118_01855"/>
<dbReference type="InterPro" id="IPR003439">
    <property type="entry name" value="ABC_transporter-like_ATP-bd"/>
</dbReference>
<dbReference type="InterPro" id="IPR003593">
    <property type="entry name" value="AAA+_ATPase"/>
</dbReference>
<dbReference type="SUPFAM" id="SSF52540">
    <property type="entry name" value="P-loop containing nucleoside triphosphate hydrolases"/>
    <property type="match status" value="1"/>
</dbReference>
<dbReference type="InterPro" id="IPR027417">
    <property type="entry name" value="P-loop_NTPase"/>
</dbReference>